<evidence type="ECO:0000259" key="6">
    <source>
        <dbReference type="Pfam" id="PF00905"/>
    </source>
</evidence>
<evidence type="ECO:0000256" key="2">
    <source>
        <dbReference type="ARBA" id="ARBA00007171"/>
    </source>
</evidence>
<feature type="domain" description="Penicillin-binding protein transpeptidase" evidence="6">
    <location>
        <begin position="261"/>
        <end position="584"/>
    </location>
</feature>
<feature type="compositionally biased region" description="Basic and acidic residues" evidence="4">
    <location>
        <begin position="601"/>
        <end position="633"/>
    </location>
</feature>
<dbReference type="PANTHER" id="PTHR30627:SF1">
    <property type="entry name" value="PEPTIDOGLYCAN D,D-TRANSPEPTIDASE FTSI"/>
    <property type="match status" value="1"/>
</dbReference>
<proteinExistence type="inferred from homology"/>
<organism evidence="8 9">
    <name type="scientific">[Clostridium] polysaccharolyticum</name>
    <dbReference type="NCBI Taxonomy" id="29364"/>
    <lineage>
        <taxon>Bacteria</taxon>
        <taxon>Bacillati</taxon>
        <taxon>Bacillota</taxon>
        <taxon>Clostridia</taxon>
        <taxon>Lachnospirales</taxon>
        <taxon>Lachnospiraceae</taxon>
    </lineage>
</organism>
<feature type="transmembrane region" description="Helical" evidence="5">
    <location>
        <begin position="21"/>
        <end position="42"/>
    </location>
</feature>
<comment type="similarity">
    <text evidence="2">Belongs to the transpeptidase family.</text>
</comment>
<dbReference type="SUPFAM" id="SSF56519">
    <property type="entry name" value="Penicillin binding protein dimerisation domain"/>
    <property type="match status" value="1"/>
</dbReference>
<dbReference type="GO" id="GO:0005886">
    <property type="term" value="C:plasma membrane"/>
    <property type="evidence" value="ECO:0007669"/>
    <property type="project" value="TreeGrafter"/>
</dbReference>
<keyword evidence="3 5" id="KW-0472">Membrane</keyword>
<accession>A0A1H9Y198</accession>
<sequence length="670" mass="74206">MGERQPVKKKKKKFGLFMQQNLLAVFLIVLLAFVGLIVRLVYLNYSVGDKYEKRVLSQQTYMSNAIAFKRGSILDRNGTVLAESIRVYNLILDPLKMQSQNGEYVEPTLKALMKCFEVKEEEVRTILKEKAKSQYVVFQKLIEAEKVEAFKAIQENDKNVQGVWFEDAYKRVYPLKSLACDVVGFNTGGTSTGIESYYNDELTGEDGREYGYFDSDLNLERVVKEATNGNTVVSAIDANIQQIVEKHVAKFNKETGSKNTAVLVMDPRNGEVLAMTSGKQYDLNQPQDLSGIYSKKKLAKMTEEQKLEALNNMWRNFIVSDTFEPGSTFKPVTVAAGLEEAFVKEKTTFYCGGSKRVADRNIHCAVRAGHGTITLSQALMYSCNVALMEIAEKLGPSRMYHFQTNLMFGSRTGIDLPAEATGIIFQKDKIGPTELATLSFGQGFNTSMIQIASAFSSLINGGNYFEPHVLKETRSDSGATIRKKGTNLIKKSVSDTTSGLIRKFLHETVEDGTATAAKIDGYTIGGKTGTAEKYPRGSKKYLVSFIGFAPADNPEAVIYCVVDEPDVADQAHSTFASQLFHDIAQEVYPFLGISKTPEALKQEEKEQAEKEKEEKKKKQEKSEAKKPEAEDGKTPSGTVLESVGDEEAGVQDDVDLPIADETTGASDLIR</sequence>
<gene>
    <name evidence="8" type="ORF">SAMN04487772_10151</name>
</gene>
<reference evidence="8 9" key="1">
    <citation type="submission" date="2016-10" db="EMBL/GenBank/DDBJ databases">
        <authorList>
            <person name="de Groot N.N."/>
        </authorList>
    </citation>
    <scope>NUCLEOTIDE SEQUENCE [LARGE SCALE GENOMIC DNA]</scope>
    <source>
        <strain evidence="8 9">DSM 1801</strain>
    </source>
</reference>
<evidence type="ECO:0000259" key="7">
    <source>
        <dbReference type="Pfam" id="PF03717"/>
    </source>
</evidence>
<name>A0A1H9Y198_9FIRM</name>
<keyword evidence="5" id="KW-0812">Transmembrane</keyword>
<dbReference type="InterPro" id="IPR050515">
    <property type="entry name" value="Beta-lactam/transpept"/>
</dbReference>
<dbReference type="Pfam" id="PF03717">
    <property type="entry name" value="PBP_dimer"/>
    <property type="match status" value="1"/>
</dbReference>
<dbReference type="EMBL" id="FOHN01000001">
    <property type="protein sequence ID" value="SES62400.1"/>
    <property type="molecule type" value="Genomic_DNA"/>
</dbReference>
<evidence type="ECO:0000256" key="1">
    <source>
        <dbReference type="ARBA" id="ARBA00004370"/>
    </source>
</evidence>
<dbReference type="STRING" id="29364.SAMN04487772_10151"/>
<evidence type="ECO:0000313" key="9">
    <source>
        <dbReference type="Proteomes" id="UP000199800"/>
    </source>
</evidence>
<feature type="region of interest" description="Disordered" evidence="4">
    <location>
        <begin position="601"/>
        <end position="670"/>
    </location>
</feature>
<evidence type="ECO:0000256" key="5">
    <source>
        <dbReference type="SAM" id="Phobius"/>
    </source>
</evidence>
<feature type="domain" description="Penicillin-binding protein dimerisation" evidence="7">
    <location>
        <begin position="69"/>
        <end position="184"/>
    </location>
</feature>
<dbReference type="AlphaFoldDB" id="A0A1H9Y198"/>
<dbReference type="SUPFAM" id="SSF56601">
    <property type="entry name" value="beta-lactamase/transpeptidase-like"/>
    <property type="match status" value="1"/>
</dbReference>
<dbReference type="Pfam" id="PF00905">
    <property type="entry name" value="Transpeptidase"/>
    <property type="match status" value="1"/>
</dbReference>
<evidence type="ECO:0000256" key="3">
    <source>
        <dbReference type="ARBA" id="ARBA00023136"/>
    </source>
</evidence>
<keyword evidence="5" id="KW-1133">Transmembrane helix</keyword>
<dbReference type="InterPro" id="IPR005311">
    <property type="entry name" value="PBP_dimer"/>
</dbReference>
<dbReference type="InterPro" id="IPR012338">
    <property type="entry name" value="Beta-lactam/transpept-like"/>
</dbReference>
<feature type="compositionally biased region" description="Acidic residues" evidence="4">
    <location>
        <begin position="643"/>
        <end position="655"/>
    </location>
</feature>
<dbReference type="RefSeq" id="WP_092474757.1">
    <property type="nucleotide sequence ID" value="NZ_FOHN01000001.1"/>
</dbReference>
<dbReference type="InterPro" id="IPR001460">
    <property type="entry name" value="PCN-bd_Tpept"/>
</dbReference>
<dbReference type="Gene3D" id="3.90.1310.10">
    <property type="entry name" value="Penicillin-binding protein 2a (Domain 2)"/>
    <property type="match status" value="1"/>
</dbReference>
<keyword evidence="9" id="KW-1185">Reference proteome</keyword>
<comment type="subcellular location">
    <subcellularLocation>
        <location evidence="1">Membrane</location>
    </subcellularLocation>
</comment>
<dbReference type="Proteomes" id="UP000199800">
    <property type="component" value="Unassembled WGS sequence"/>
</dbReference>
<dbReference type="Gene3D" id="3.40.710.10">
    <property type="entry name" value="DD-peptidase/beta-lactamase superfamily"/>
    <property type="match status" value="1"/>
</dbReference>
<dbReference type="GO" id="GO:0071555">
    <property type="term" value="P:cell wall organization"/>
    <property type="evidence" value="ECO:0007669"/>
    <property type="project" value="TreeGrafter"/>
</dbReference>
<evidence type="ECO:0000313" key="8">
    <source>
        <dbReference type="EMBL" id="SES62400.1"/>
    </source>
</evidence>
<dbReference type="PANTHER" id="PTHR30627">
    <property type="entry name" value="PEPTIDOGLYCAN D,D-TRANSPEPTIDASE"/>
    <property type="match status" value="1"/>
</dbReference>
<evidence type="ECO:0000256" key="4">
    <source>
        <dbReference type="SAM" id="MobiDB-lite"/>
    </source>
</evidence>
<dbReference type="OrthoDB" id="9804124at2"/>
<protein>
    <submittedName>
        <fullName evidence="8">Stage V sporulation protein D (Sporulation-specific penicillin-binding protein)</fullName>
    </submittedName>
</protein>
<dbReference type="GO" id="GO:0008658">
    <property type="term" value="F:penicillin binding"/>
    <property type="evidence" value="ECO:0007669"/>
    <property type="project" value="InterPro"/>
</dbReference>
<dbReference type="InterPro" id="IPR036138">
    <property type="entry name" value="PBP_dimer_sf"/>
</dbReference>